<keyword evidence="11" id="KW-0408">Iron</keyword>
<comment type="similarity">
    <text evidence="3">Belongs to the formate dehydrogenase gamma subunit family.</text>
</comment>
<dbReference type="GO" id="GO:0009055">
    <property type="term" value="F:electron transfer activity"/>
    <property type="evidence" value="ECO:0007669"/>
    <property type="project" value="InterPro"/>
</dbReference>
<dbReference type="GO" id="GO:0009326">
    <property type="term" value="C:formate dehydrogenase complex"/>
    <property type="evidence" value="ECO:0007669"/>
    <property type="project" value="InterPro"/>
</dbReference>
<feature type="transmembrane region" description="Helical" evidence="13">
    <location>
        <begin position="125"/>
        <end position="148"/>
    </location>
</feature>
<feature type="domain" description="Cytochrome b561 bacterial/Ni-hydrogenase" evidence="14">
    <location>
        <begin position="117"/>
        <end position="296"/>
    </location>
</feature>
<evidence type="ECO:0000256" key="6">
    <source>
        <dbReference type="ARBA" id="ARBA00022617"/>
    </source>
</evidence>
<dbReference type="PANTHER" id="PTHR30074:SF6">
    <property type="entry name" value="FORMATE DEHYDROGENASE GAMMA SUBUNIT"/>
    <property type="match status" value="1"/>
</dbReference>
<dbReference type="Gene3D" id="1.20.950.20">
    <property type="entry name" value="Transmembrane di-heme cytochromes, Chain C"/>
    <property type="match status" value="1"/>
</dbReference>
<evidence type="ECO:0000256" key="10">
    <source>
        <dbReference type="ARBA" id="ARBA00022989"/>
    </source>
</evidence>
<evidence type="ECO:0000256" key="12">
    <source>
        <dbReference type="ARBA" id="ARBA00023136"/>
    </source>
</evidence>
<evidence type="ECO:0000256" key="1">
    <source>
        <dbReference type="ARBA" id="ARBA00001971"/>
    </source>
</evidence>
<gene>
    <name evidence="15" type="ORF">VIBNISOn1_1720024</name>
</gene>
<dbReference type="GO" id="GO:0046872">
    <property type="term" value="F:metal ion binding"/>
    <property type="evidence" value="ECO:0007669"/>
    <property type="project" value="UniProtKB-KW"/>
</dbReference>
<evidence type="ECO:0000256" key="11">
    <source>
        <dbReference type="ARBA" id="ARBA00023004"/>
    </source>
</evidence>
<keyword evidence="12 13" id="KW-0472">Membrane</keyword>
<accession>A0AAV2VND0</accession>
<reference evidence="15 16" key="1">
    <citation type="journal article" date="2013" name="ISME J.">
        <title>Comparative genomics of pathogenic lineages of Vibrio nigripulchritudo identifies virulence-associated traits.</title>
        <authorList>
            <person name="Goudenege D."/>
            <person name="Labreuche Y."/>
            <person name="Krin E."/>
            <person name="Ansquer D."/>
            <person name="Mangenot S."/>
            <person name="Calteau A."/>
            <person name="Medigue C."/>
            <person name="Mazel D."/>
            <person name="Polz M.F."/>
            <person name="Le Roux F."/>
        </authorList>
    </citation>
    <scope>NUCLEOTIDE SEQUENCE [LARGE SCALE GENOMIC DNA]</scope>
    <source>
        <strain evidence="15 16">SOn1</strain>
    </source>
</reference>
<sequence length="323" mass="36164">MLPRIIVTFFSLFLVFVGKPVLANESASAEKEIAQLAGADYWRLIKNGEEGYTTSQSPEHGVLINASGQLWREVRNKWVTPIGGYVILGAFASLLAFYLWAGQIKLSKERTGNKVLRWTPFERALHWYTASLFLILALSGLLLMYGKYIMKPVVPYGVWDFVIAASKVSHNYLGPLFVIGLVAMLIKWMKNNFFNKVDLEWFKQGGGILPNGKHPQADFCNGGEKIWFWLLATAGVTVCVTGLIMDFPIFNQTRELMMVVNILHGISSLGLIAASLGHIYIGTVGTEGALEGMKTGYVDETWAKQHHNIWFEKVKKQEGESQQ</sequence>
<feature type="transmembrane region" description="Helical" evidence="13">
    <location>
        <begin position="262"/>
        <end position="281"/>
    </location>
</feature>
<evidence type="ECO:0000313" key="15">
    <source>
        <dbReference type="EMBL" id="CCO46225.1"/>
    </source>
</evidence>
<keyword evidence="4" id="KW-0813">Transport</keyword>
<organism evidence="15 16">
    <name type="scientific">Vibrio nigripulchritudo SOn1</name>
    <dbReference type="NCBI Taxonomy" id="1238450"/>
    <lineage>
        <taxon>Bacteria</taxon>
        <taxon>Pseudomonadati</taxon>
        <taxon>Pseudomonadota</taxon>
        <taxon>Gammaproteobacteria</taxon>
        <taxon>Vibrionales</taxon>
        <taxon>Vibrionaceae</taxon>
        <taxon>Vibrio</taxon>
    </lineage>
</organism>
<keyword evidence="15" id="KW-0560">Oxidoreductase</keyword>
<dbReference type="SUPFAM" id="SSF81342">
    <property type="entry name" value="Transmembrane di-heme cytochromes"/>
    <property type="match status" value="1"/>
</dbReference>
<dbReference type="Proteomes" id="UP000018211">
    <property type="component" value="Unassembled WGS sequence"/>
</dbReference>
<protein>
    <submittedName>
        <fullName evidence="15">Formate dehydrogenase-O gamma subunit</fullName>
        <ecNumber evidence="15">1.2.1.2</ecNumber>
    </submittedName>
</protein>
<name>A0AAV2VND0_9VIBR</name>
<dbReference type="GO" id="GO:0015944">
    <property type="term" value="P:formate oxidation"/>
    <property type="evidence" value="ECO:0007669"/>
    <property type="project" value="UniProtKB-ARBA"/>
</dbReference>
<keyword evidence="5" id="KW-1003">Cell membrane</keyword>
<keyword evidence="10 13" id="KW-1133">Transmembrane helix</keyword>
<feature type="transmembrane region" description="Helical" evidence="13">
    <location>
        <begin position="226"/>
        <end position="250"/>
    </location>
</feature>
<comment type="subcellular location">
    <subcellularLocation>
        <location evidence="2">Cell membrane</location>
        <topology evidence="2">Multi-pass membrane protein</topology>
    </subcellularLocation>
</comment>
<keyword evidence="6" id="KW-0349">Heme</keyword>
<proteinExistence type="inferred from homology"/>
<evidence type="ECO:0000259" key="14">
    <source>
        <dbReference type="Pfam" id="PF01292"/>
    </source>
</evidence>
<dbReference type="GO" id="GO:0036397">
    <property type="term" value="F:formate dehydrogenase (quinone) activity"/>
    <property type="evidence" value="ECO:0007669"/>
    <property type="project" value="TreeGrafter"/>
</dbReference>
<keyword evidence="8" id="KW-0479">Metal-binding</keyword>
<dbReference type="AlphaFoldDB" id="A0AAV2VND0"/>
<dbReference type="GO" id="GO:0005886">
    <property type="term" value="C:plasma membrane"/>
    <property type="evidence" value="ECO:0007669"/>
    <property type="project" value="UniProtKB-SubCell"/>
</dbReference>
<evidence type="ECO:0000256" key="3">
    <source>
        <dbReference type="ARBA" id="ARBA00010747"/>
    </source>
</evidence>
<evidence type="ECO:0000313" key="16">
    <source>
        <dbReference type="Proteomes" id="UP000018211"/>
    </source>
</evidence>
<feature type="transmembrane region" description="Helical" evidence="13">
    <location>
        <begin position="82"/>
        <end position="104"/>
    </location>
</feature>
<evidence type="ECO:0000256" key="8">
    <source>
        <dbReference type="ARBA" id="ARBA00022723"/>
    </source>
</evidence>
<dbReference type="FunFam" id="1.20.950.20:FF:000002">
    <property type="entry name" value="Formate dehydrogenase cytochrome b556 subunit"/>
    <property type="match status" value="1"/>
</dbReference>
<keyword evidence="9" id="KW-0249">Electron transport</keyword>
<dbReference type="InterPro" id="IPR051817">
    <property type="entry name" value="FDH_cytochrome_b556_subunit"/>
</dbReference>
<keyword evidence="7 13" id="KW-0812">Transmembrane</keyword>
<dbReference type="InterPro" id="IPR006471">
    <property type="entry name" value="Formate_DH_gsu"/>
</dbReference>
<dbReference type="GO" id="GO:0008863">
    <property type="term" value="F:formate dehydrogenase (NAD+) activity"/>
    <property type="evidence" value="ECO:0007669"/>
    <property type="project" value="InterPro"/>
</dbReference>
<dbReference type="GO" id="GO:0009061">
    <property type="term" value="P:anaerobic respiration"/>
    <property type="evidence" value="ECO:0007669"/>
    <property type="project" value="TreeGrafter"/>
</dbReference>
<evidence type="ECO:0000256" key="13">
    <source>
        <dbReference type="SAM" id="Phobius"/>
    </source>
</evidence>
<dbReference type="GO" id="GO:0022904">
    <property type="term" value="P:respiratory electron transport chain"/>
    <property type="evidence" value="ECO:0007669"/>
    <property type="project" value="InterPro"/>
</dbReference>
<comment type="cofactor">
    <cofactor evidence="1">
        <name>heme</name>
        <dbReference type="ChEBI" id="CHEBI:30413"/>
    </cofactor>
</comment>
<evidence type="ECO:0000256" key="9">
    <source>
        <dbReference type="ARBA" id="ARBA00022982"/>
    </source>
</evidence>
<evidence type="ECO:0000256" key="2">
    <source>
        <dbReference type="ARBA" id="ARBA00004651"/>
    </source>
</evidence>
<evidence type="ECO:0000256" key="4">
    <source>
        <dbReference type="ARBA" id="ARBA00022448"/>
    </source>
</evidence>
<evidence type="ECO:0000256" key="5">
    <source>
        <dbReference type="ARBA" id="ARBA00022475"/>
    </source>
</evidence>
<dbReference type="InterPro" id="IPR011577">
    <property type="entry name" value="Cyt_b561_bac/Ni-Hgenase"/>
</dbReference>
<feature type="transmembrane region" description="Helical" evidence="13">
    <location>
        <begin position="168"/>
        <end position="186"/>
    </location>
</feature>
<comment type="caution">
    <text evidence="15">The sequence shown here is derived from an EMBL/GenBank/DDBJ whole genome shotgun (WGS) entry which is preliminary data.</text>
</comment>
<evidence type="ECO:0000256" key="7">
    <source>
        <dbReference type="ARBA" id="ARBA00022692"/>
    </source>
</evidence>
<dbReference type="RefSeq" id="WP_022611434.1">
    <property type="nucleotide sequence ID" value="NZ_LK391965.1"/>
</dbReference>
<dbReference type="EMBL" id="CAOF01000082">
    <property type="protein sequence ID" value="CCO46225.1"/>
    <property type="molecule type" value="Genomic_DNA"/>
</dbReference>
<dbReference type="NCBIfam" id="TIGR01583">
    <property type="entry name" value="formate-DH-gamm"/>
    <property type="match status" value="1"/>
</dbReference>
<dbReference type="EC" id="1.2.1.2" evidence="15"/>
<dbReference type="Pfam" id="PF01292">
    <property type="entry name" value="Ni_hydr_CYTB"/>
    <property type="match status" value="1"/>
</dbReference>
<dbReference type="PANTHER" id="PTHR30074">
    <property type="entry name" value="FORMATE DEHYDROGENASE, NITRATE-INDUCIBLE, CYTOCHROME B556 FDN SUBUNIT"/>
    <property type="match status" value="1"/>
</dbReference>
<dbReference type="InterPro" id="IPR016174">
    <property type="entry name" value="Di-haem_cyt_TM"/>
</dbReference>